<dbReference type="OrthoDB" id="329835at2759"/>
<evidence type="ECO:0000313" key="2">
    <source>
        <dbReference type="EMBL" id="OBZ78612.1"/>
    </source>
</evidence>
<evidence type="ECO:0000313" key="3">
    <source>
        <dbReference type="Proteomes" id="UP000092993"/>
    </source>
</evidence>
<name>A0A1C7MP24_GRIFR</name>
<dbReference type="Proteomes" id="UP000092993">
    <property type="component" value="Unassembled WGS sequence"/>
</dbReference>
<evidence type="ECO:0000256" key="1">
    <source>
        <dbReference type="SAM" id="MobiDB-lite"/>
    </source>
</evidence>
<feature type="compositionally biased region" description="Polar residues" evidence="1">
    <location>
        <begin position="37"/>
        <end position="50"/>
    </location>
</feature>
<dbReference type="EMBL" id="LUGG01000001">
    <property type="protein sequence ID" value="OBZ78612.1"/>
    <property type="molecule type" value="Genomic_DNA"/>
</dbReference>
<comment type="caution">
    <text evidence="2">The sequence shown here is derived from an EMBL/GenBank/DDBJ whole genome shotgun (WGS) entry which is preliminary data.</text>
</comment>
<dbReference type="Gene3D" id="3.40.50.720">
    <property type="entry name" value="NAD(P)-binding Rossmann-like Domain"/>
    <property type="match status" value="1"/>
</dbReference>
<accession>A0A1C7MP24</accession>
<sequence>MEVELHGWSANHLDKRYELVYHKTELSVAAELTTKGSPVVTAQESGRTSPSSVGDDSVDSGYATVKSASDANPNVFLIEYVRGKEMEIQQLVTRLDSLAELSFWFTASEGLDGDAALGFTRSLRREFRSWNVHIAVFDVVWSAEQWEHAVEELSTKQGVEDELLIDATGAVHVPRIVLASPPTTRSAFQPELPWKHKRSLKQISTPYVPEDHLLVHVAGAAKGPEQLWSFIGNVDSSSVLFASITASPLSNVVVAHKDSIIEIPGSAGKGSTLAPCVLAASIAVLGIGASSFSHPEHLQQKKILVTHSDTELGSQIICLYSKLGLDILALPAQPSVADIKCVFSQAPQIIVSGSQDASEIQTFKDVVTHQGKVFLWNHPKQGIANMLITDPWLIGDALRCALKEDGGLKQTFRPPLDLLDSTVPVEVLLAMAVFDPKKSYLLIGGIGSLGLQIAHWMYKLKADLLECKQDSGVCKYQPELLH</sequence>
<organism evidence="2 3">
    <name type="scientific">Grifola frondosa</name>
    <name type="common">Maitake</name>
    <name type="synonym">Polyporus frondosus</name>
    <dbReference type="NCBI Taxonomy" id="5627"/>
    <lineage>
        <taxon>Eukaryota</taxon>
        <taxon>Fungi</taxon>
        <taxon>Dikarya</taxon>
        <taxon>Basidiomycota</taxon>
        <taxon>Agaricomycotina</taxon>
        <taxon>Agaricomycetes</taxon>
        <taxon>Polyporales</taxon>
        <taxon>Grifolaceae</taxon>
        <taxon>Grifola</taxon>
    </lineage>
</organism>
<proteinExistence type="predicted"/>
<reference evidence="2 3" key="1">
    <citation type="submission" date="2016-03" db="EMBL/GenBank/DDBJ databases">
        <title>Whole genome sequencing of Grifola frondosa 9006-11.</title>
        <authorList>
            <person name="Min B."/>
            <person name="Park H."/>
            <person name="Kim J.-G."/>
            <person name="Cho H."/>
            <person name="Oh Y.-L."/>
            <person name="Kong W.-S."/>
            <person name="Choi I.-G."/>
        </authorList>
    </citation>
    <scope>NUCLEOTIDE SEQUENCE [LARGE SCALE GENOMIC DNA]</scope>
    <source>
        <strain evidence="2 3">9006-11</strain>
    </source>
</reference>
<dbReference type="AlphaFoldDB" id="A0A1C7MP24"/>
<protein>
    <submittedName>
        <fullName evidence="2">Uncharacterized protein</fullName>
    </submittedName>
</protein>
<gene>
    <name evidence="2" type="ORF">A0H81_00230</name>
</gene>
<feature type="region of interest" description="Disordered" evidence="1">
    <location>
        <begin position="37"/>
        <end position="58"/>
    </location>
</feature>
<keyword evidence="3" id="KW-1185">Reference proteome</keyword>
<dbReference type="STRING" id="5627.A0A1C7MP24"/>